<dbReference type="InterPro" id="IPR036396">
    <property type="entry name" value="Cyt_P450_sf"/>
</dbReference>
<evidence type="ECO:0000313" key="9">
    <source>
        <dbReference type="EMBL" id="KAK7464215.1"/>
    </source>
</evidence>
<dbReference type="InterPro" id="IPR002401">
    <property type="entry name" value="Cyt_P450_E_grp-I"/>
</dbReference>
<dbReference type="InterPro" id="IPR001128">
    <property type="entry name" value="Cyt_P450"/>
</dbReference>
<comment type="similarity">
    <text evidence="3">Belongs to the cytochrome P450 family.</text>
</comment>
<keyword evidence="4" id="KW-0349">Heme</keyword>
<accession>A0ABR1JMP0</accession>
<evidence type="ECO:0000256" key="5">
    <source>
        <dbReference type="ARBA" id="ARBA00022723"/>
    </source>
</evidence>
<dbReference type="PANTHER" id="PTHR46300:SF5">
    <property type="entry name" value="CYTOCHROME P450"/>
    <property type="match status" value="1"/>
</dbReference>
<dbReference type="EMBL" id="JBANRG010000008">
    <property type="protein sequence ID" value="KAK7464215.1"/>
    <property type="molecule type" value="Genomic_DNA"/>
</dbReference>
<evidence type="ECO:0008006" key="11">
    <source>
        <dbReference type="Google" id="ProtNLM"/>
    </source>
</evidence>
<dbReference type="Pfam" id="PF00067">
    <property type="entry name" value="p450"/>
    <property type="match status" value="1"/>
</dbReference>
<keyword evidence="8" id="KW-0503">Monooxygenase</keyword>
<gene>
    <name evidence="9" type="ORF">VKT23_006381</name>
</gene>
<evidence type="ECO:0000256" key="8">
    <source>
        <dbReference type="ARBA" id="ARBA00023033"/>
    </source>
</evidence>
<comment type="cofactor">
    <cofactor evidence="1">
        <name>heme</name>
        <dbReference type="ChEBI" id="CHEBI:30413"/>
    </cofactor>
</comment>
<comment type="pathway">
    <text evidence="2">Secondary metabolite biosynthesis.</text>
</comment>
<keyword evidence="5" id="KW-0479">Metal-binding</keyword>
<sequence>MSDQECAWLAGILYSAGHETTTTTMCWFILSMVLYPKYQIEAQKELDKVVGYARLPSLSDLPHLPYIQAILKEVLRWRPAAPLAAPHVSTEDDFYDGYFIPKGSMVIPNVWTMNRDPKIYGSDGDQFNPERHLDDNKMLKSDINEGHFTYGFGQRVCVGRHVANNSLFIQIAIILWAMSLEPAKDSSGNPIRPNVHAEEQNGIFIRPAPFDITARARFSEAEALIQQTREDIMKEVNSQFELTRDT</sequence>
<evidence type="ECO:0000256" key="7">
    <source>
        <dbReference type="ARBA" id="ARBA00023004"/>
    </source>
</evidence>
<evidence type="ECO:0000256" key="1">
    <source>
        <dbReference type="ARBA" id="ARBA00001971"/>
    </source>
</evidence>
<protein>
    <recommendedName>
        <fullName evidence="11">Cytochrome P450</fullName>
    </recommendedName>
</protein>
<reference evidence="9 10" key="1">
    <citation type="submission" date="2024-01" db="EMBL/GenBank/DDBJ databases">
        <title>A draft genome for the cacao thread blight pathogen Marasmiellus scandens.</title>
        <authorList>
            <person name="Baruah I.K."/>
            <person name="Leung J."/>
            <person name="Bukari Y."/>
            <person name="Amoako-Attah I."/>
            <person name="Meinhardt L.W."/>
            <person name="Bailey B.A."/>
            <person name="Cohen S.P."/>
        </authorList>
    </citation>
    <scope>NUCLEOTIDE SEQUENCE [LARGE SCALE GENOMIC DNA]</scope>
    <source>
        <strain evidence="9 10">GH-19</strain>
    </source>
</reference>
<organism evidence="9 10">
    <name type="scientific">Marasmiellus scandens</name>
    <dbReference type="NCBI Taxonomy" id="2682957"/>
    <lineage>
        <taxon>Eukaryota</taxon>
        <taxon>Fungi</taxon>
        <taxon>Dikarya</taxon>
        <taxon>Basidiomycota</taxon>
        <taxon>Agaricomycotina</taxon>
        <taxon>Agaricomycetes</taxon>
        <taxon>Agaricomycetidae</taxon>
        <taxon>Agaricales</taxon>
        <taxon>Marasmiineae</taxon>
        <taxon>Omphalotaceae</taxon>
        <taxon>Marasmiellus</taxon>
    </lineage>
</organism>
<name>A0ABR1JMP0_9AGAR</name>
<dbReference type="Gene3D" id="1.10.630.10">
    <property type="entry name" value="Cytochrome P450"/>
    <property type="match status" value="1"/>
</dbReference>
<dbReference type="PRINTS" id="PR00463">
    <property type="entry name" value="EP450I"/>
</dbReference>
<dbReference type="PRINTS" id="PR00385">
    <property type="entry name" value="P450"/>
</dbReference>
<evidence type="ECO:0000256" key="6">
    <source>
        <dbReference type="ARBA" id="ARBA00023002"/>
    </source>
</evidence>
<dbReference type="InterPro" id="IPR050364">
    <property type="entry name" value="Cytochrome_P450_fung"/>
</dbReference>
<keyword evidence="7" id="KW-0408">Iron</keyword>
<keyword evidence="6" id="KW-0560">Oxidoreductase</keyword>
<proteinExistence type="inferred from homology"/>
<evidence type="ECO:0000313" key="10">
    <source>
        <dbReference type="Proteomes" id="UP001498398"/>
    </source>
</evidence>
<evidence type="ECO:0000256" key="4">
    <source>
        <dbReference type="ARBA" id="ARBA00022617"/>
    </source>
</evidence>
<comment type="caution">
    <text evidence="9">The sequence shown here is derived from an EMBL/GenBank/DDBJ whole genome shotgun (WGS) entry which is preliminary data.</text>
</comment>
<dbReference type="PANTHER" id="PTHR46300">
    <property type="entry name" value="P450, PUTATIVE (EUROFUNG)-RELATED-RELATED"/>
    <property type="match status" value="1"/>
</dbReference>
<keyword evidence="10" id="KW-1185">Reference proteome</keyword>
<evidence type="ECO:0000256" key="2">
    <source>
        <dbReference type="ARBA" id="ARBA00005179"/>
    </source>
</evidence>
<evidence type="ECO:0000256" key="3">
    <source>
        <dbReference type="ARBA" id="ARBA00010617"/>
    </source>
</evidence>
<dbReference type="Proteomes" id="UP001498398">
    <property type="component" value="Unassembled WGS sequence"/>
</dbReference>
<dbReference type="SUPFAM" id="SSF48264">
    <property type="entry name" value="Cytochrome P450"/>
    <property type="match status" value="1"/>
</dbReference>